<comment type="caution">
    <text evidence="2">The sequence shown here is derived from an EMBL/GenBank/DDBJ whole genome shotgun (WGS) entry which is preliminary data.</text>
</comment>
<accession>A0ABT6ZK45</accession>
<keyword evidence="1" id="KW-0812">Transmembrane</keyword>
<feature type="transmembrane region" description="Helical" evidence="1">
    <location>
        <begin position="66"/>
        <end position="89"/>
    </location>
</feature>
<reference evidence="2" key="1">
    <citation type="submission" date="2023-05" db="EMBL/GenBank/DDBJ databases">
        <title>[olsenella] sp. nov., isolated from a pig farm feces dump.</title>
        <authorList>
            <person name="Chang Y.-H."/>
        </authorList>
    </citation>
    <scope>NUCLEOTIDE SEQUENCE</scope>
    <source>
        <strain evidence="2">YH-ols2217</strain>
    </source>
</reference>
<sequence>MVENENKNIQIPRNEIAIAGFICALVALCLCWVPGLCWCAWAAGVVLSAIGYFMADQGYGPLGKGYAAAGLIISLCSLVALILCNYVWVVRMW</sequence>
<dbReference type="Proteomes" id="UP001431693">
    <property type="component" value="Unassembled WGS sequence"/>
</dbReference>
<evidence type="ECO:0000313" key="3">
    <source>
        <dbReference type="Proteomes" id="UP001431693"/>
    </source>
</evidence>
<name>A0ABT6ZK45_9ACTN</name>
<organism evidence="2 3">
    <name type="scientific">Kribbibacterium absianum</name>
    <dbReference type="NCBI Taxonomy" id="3044210"/>
    <lineage>
        <taxon>Bacteria</taxon>
        <taxon>Bacillati</taxon>
        <taxon>Actinomycetota</taxon>
        <taxon>Coriobacteriia</taxon>
        <taxon>Coriobacteriales</taxon>
        <taxon>Kribbibacteriaceae</taxon>
        <taxon>Kribbibacterium</taxon>
    </lineage>
</organism>
<dbReference type="RefSeq" id="WP_283714052.1">
    <property type="nucleotide sequence ID" value="NZ_JASJEW010000010.1"/>
</dbReference>
<keyword evidence="3" id="KW-1185">Reference proteome</keyword>
<keyword evidence="1" id="KW-1133">Transmembrane helix</keyword>
<evidence type="ECO:0000313" key="2">
    <source>
        <dbReference type="EMBL" id="MDJ1129405.1"/>
    </source>
</evidence>
<protein>
    <recommendedName>
        <fullName evidence="4">DUF4190 domain-containing protein</fullName>
    </recommendedName>
</protein>
<keyword evidence="1" id="KW-0472">Membrane</keyword>
<evidence type="ECO:0008006" key="4">
    <source>
        <dbReference type="Google" id="ProtNLM"/>
    </source>
</evidence>
<gene>
    <name evidence="2" type="ORF">QJ043_04840</name>
</gene>
<dbReference type="EMBL" id="JASJEX010000002">
    <property type="protein sequence ID" value="MDJ1129405.1"/>
    <property type="molecule type" value="Genomic_DNA"/>
</dbReference>
<feature type="transmembrane region" description="Helical" evidence="1">
    <location>
        <begin position="21"/>
        <end position="54"/>
    </location>
</feature>
<proteinExistence type="predicted"/>
<evidence type="ECO:0000256" key="1">
    <source>
        <dbReference type="SAM" id="Phobius"/>
    </source>
</evidence>